<proteinExistence type="predicted"/>
<name>A0A7Y7IJ65_9MICC</name>
<comment type="caution">
    <text evidence="1">The sequence shown here is derived from an EMBL/GenBank/DDBJ whole genome shotgun (WGS) entry which is preliminary data.</text>
</comment>
<accession>A0A7Y7IJ65</accession>
<organism evidence="1 2">
    <name type="scientific">Arthrobacter wenxiniae</name>
    <dbReference type="NCBI Taxonomy" id="2713570"/>
    <lineage>
        <taxon>Bacteria</taxon>
        <taxon>Bacillati</taxon>
        <taxon>Actinomycetota</taxon>
        <taxon>Actinomycetes</taxon>
        <taxon>Micrococcales</taxon>
        <taxon>Micrococcaceae</taxon>
        <taxon>Arthrobacter</taxon>
    </lineage>
</organism>
<dbReference type="RefSeq" id="WP_176635959.1">
    <property type="nucleotide sequence ID" value="NZ_JAAMFM010000027.1"/>
</dbReference>
<dbReference type="EMBL" id="JAAMFM010000027">
    <property type="protein sequence ID" value="NVM96237.1"/>
    <property type="molecule type" value="Genomic_DNA"/>
</dbReference>
<dbReference type="Proteomes" id="UP000543556">
    <property type="component" value="Unassembled WGS sequence"/>
</dbReference>
<evidence type="ECO:0000313" key="2">
    <source>
        <dbReference type="Proteomes" id="UP000543556"/>
    </source>
</evidence>
<evidence type="ECO:0000313" key="1">
    <source>
        <dbReference type="EMBL" id="NVM96237.1"/>
    </source>
</evidence>
<protein>
    <submittedName>
        <fullName evidence="1">Uncharacterized protein</fullName>
    </submittedName>
</protein>
<sequence>MSIWPVLLERLEADVALACVLARAEPAGLQHDTASWVPSADPGPLPVELAARARRLAAAQAEAAQLLGAAVRETAELLARAQPVRAQPRSVYVDVTG</sequence>
<keyword evidence="2" id="KW-1185">Reference proteome</keyword>
<gene>
    <name evidence="1" type="ORF">G6034_15255</name>
</gene>
<reference evidence="1 2" key="1">
    <citation type="submission" date="2020-02" db="EMBL/GenBank/DDBJ databases">
        <title>Genome sequence of strain AETb3-4.</title>
        <authorList>
            <person name="Gao J."/>
            <person name="Zhang X."/>
        </authorList>
    </citation>
    <scope>NUCLEOTIDE SEQUENCE [LARGE SCALE GENOMIC DNA]</scope>
    <source>
        <strain evidence="1 2">AETb3-4</strain>
    </source>
</reference>
<dbReference type="AlphaFoldDB" id="A0A7Y7IJ65"/>